<evidence type="ECO:0000256" key="15">
    <source>
        <dbReference type="PROSITE-ProRule" id="PRU10144"/>
    </source>
</evidence>
<dbReference type="GO" id="GO:0009279">
    <property type="term" value="C:cell outer membrane"/>
    <property type="evidence" value="ECO:0007669"/>
    <property type="project" value="UniProtKB-SubCell"/>
</dbReference>
<dbReference type="RefSeq" id="WP_011111686.1">
    <property type="nucleotide sequence ID" value="NC_004757.1"/>
</dbReference>
<keyword evidence="8" id="KW-0408">Iron</keyword>
<comment type="similarity">
    <text evidence="2 14 16">Belongs to the TonB-dependent receptor family.</text>
</comment>
<dbReference type="AlphaFoldDB" id="Q82VJ5"/>
<dbReference type="Gene3D" id="3.55.50.30">
    <property type="match status" value="1"/>
</dbReference>
<feature type="domain" description="Secretin/TonB short N-terminal" evidence="17">
    <location>
        <begin position="73"/>
        <end position="124"/>
    </location>
</feature>
<keyword evidence="19" id="KW-1185">Reference proteome</keyword>
<dbReference type="OrthoDB" id="174652at2"/>
<evidence type="ECO:0000256" key="2">
    <source>
        <dbReference type="ARBA" id="ARBA00009810"/>
    </source>
</evidence>
<dbReference type="InterPro" id="IPR011662">
    <property type="entry name" value="Secretin/TonB_short_N"/>
</dbReference>
<dbReference type="EMBL" id="AL954747">
    <property type="protein sequence ID" value="CAD84998.1"/>
    <property type="molecule type" value="Genomic_DNA"/>
</dbReference>
<dbReference type="PhylomeDB" id="Q82VJ5"/>
<evidence type="ECO:0000256" key="13">
    <source>
        <dbReference type="ARBA" id="ARBA00023237"/>
    </source>
</evidence>
<dbReference type="PANTHER" id="PTHR32552">
    <property type="entry name" value="FERRICHROME IRON RECEPTOR-RELATED"/>
    <property type="match status" value="1"/>
</dbReference>
<keyword evidence="10 16" id="KW-0798">TonB box</keyword>
<dbReference type="GO" id="GO:0015344">
    <property type="term" value="F:siderophore uptake transmembrane transporter activity"/>
    <property type="evidence" value="ECO:0007669"/>
    <property type="project" value="TreeGrafter"/>
</dbReference>
<dbReference type="eggNOG" id="COG4773">
    <property type="taxonomic scope" value="Bacteria"/>
</dbReference>
<dbReference type="InterPro" id="IPR012910">
    <property type="entry name" value="Plug_dom"/>
</dbReference>
<dbReference type="NCBIfam" id="TIGR01783">
    <property type="entry name" value="TonB-siderophor"/>
    <property type="match status" value="1"/>
</dbReference>
<evidence type="ECO:0000256" key="7">
    <source>
        <dbReference type="ARBA" id="ARBA00022729"/>
    </source>
</evidence>
<dbReference type="PROSITE" id="PS01156">
    <property type="entry name" value="TONB_DEPENDENT_REC_2"/>
    <property type="match status" value="1"/>
</dbReference>
<keyword evidence="7" id="KW-0732">Signal</keyword>
<dbReference type="InterPro" id="IPR037066">
    <property type="entry name" value="Plug_dom_sf"/>
</dbReference>
<evidence type="ECO:0000313" key="19">
    <source>
        <dbReference type="Proteomes" id="UP000001416"/>
    </source>
</evidence>
<accession>Q82VJ5</accession>
<dbReference type="SUPFAM" id="SSF56935">
    <property type="entry name" value="Porins"/>
    <property type="match status" value="1"/>
</dbReference>
<dbReference type="Pfam" id="PF07715">
    <property type="entry name" value="Plug"/>
    <property type="match status" value="1"/>
</dbReference>
<comment type="subcellular location">
    <subcellularLocation>
        <location evidence="1 14">Cell outer membrane</location>
        <topology evidence="1 14">Multi-pass membrane protein</topology>
    </subcellularLocation>
</comment>
<dbReference type="PROSITE" id="PS52016">
    <property type="entry name" value="TONB_DEPENDENT_REC_3"/>
    <property type="match status" value="1"/>
</dbReference>
<feature type="short sequence motif" description="TonB C-terminal box" evidence="15">
    <location>
        <begin position="816"/>
        <end position="833"/>
    </location>
</feature>
<dbReference type="SMART" id="SM00965">
    <property type="entry name" value="STN"/>
    <property type="match status" value="1"/>
</dbReference>
<dbReference type="Proteomes" id="UP000001416">
    <property type="component" value="Chromosome"/>
</dbReference>
<dbReference type="Gene3D" id="2.40.170.20">
    <property type="entry name" value="TonB-dependent receptor, beta-barrel domain"/>
    <property type="match status" value="1"/>
</dbReference>
<evidence type="ECO:0000256" key="4">
    <source>
        <dbReference type="ARBA" id="ARBA00022452"/>
    </source>
</evidence>
<evidence type="ECO:0000256" key="16">
    <source>
        <dbReference type="RuleBase" id="RU003357"/>
    </source>
</evidence>
<dbReference type="KEGG" id="neu:NE1087"/>
<evidence type="ECO:0000256" key="1">
    <source>
        <dbReference type="ARBA" id="ARBA00004571"/>
    </source>
</evidence>
<dbReference type="PANTHER" id="PTHR32552:SF74">
    <property type="entry name" value="HYDROXAMATE SIDEROPHORE RECEPTOR FHUE"/>
    <property type="match status" value="1"/>
</dbReference>
<keyword evidence="11 14" id="KW-0472">Membrane</keyword>
<keyword evidence="3 14" id="KW-0813">Transport</keyword>
<dbReference type="GO" id="GO:0038023">
    <property type="term" value="F:signaling receptor activity"/>
    <property type="evidence" value="ECO:0007669"/>
    <property type="project" value="InterPro"/>
</dbReference>
<evidence type="ECO:0000256" key="6">
    <source>
        <dbReference type="ARBA" id="ARBA00022692"/>
    </source>
</evidence>
<dbReference type="Gene3D" id="2.170.130.10">
    <property type="entry name" value="TonB-dependent receptor, plug domain"/>
    <property type="match status" value="1"/>
</dbReference>
<keyword evidence="4 14" id="KW-1134">Transmembrane beta strand</keyword>
<gene>
    <name evidence="18" type="primary">fpvA</name>
    <name evidence="18" type="ordered locus">NE1087</name>
</gene>
<evidence type="ECO:0000256" key="11">
    <source>
        <dbReference type="ARBA" id="ARBA00023136"/>
    </source>
</evidence>
<dbReference type="InterPro" id="IPR000531">
    <property type="entry name" value="Beta-barrel_TonB"/>
</dbReference>
<dbReference type="STRING" id="228410.NE1087"/>
<evidence type="ECO:0000256" key="3">
    <source>
        <dbReference type="ARBA" id="ARBA00022448"/>
    </source>
</evidence>
<keyword evidence="9" id="KW-0406">Ion transport</keyword>
<dbReference type="InterPro" id="IPR010917">
    <property type="entry name" value="TonB_rcpt_CS"/>
</dbReference>
<dbReference type="Pfam" id="PF00593">
    <property type="entry name" value="TonB_dep_Rec_b-barrel"/>
    <property type="match status" value="1"/>
</dbReference>
<evidence type="ECO:0000256" key="5">
    <source>
        <dbReference type="ARBA" id="ARBA00022496"/>
    </source>
</evidence>
<dbReference type="GO" id="GO:0015891">
    <property type="term" value="P:siderophore transport"/>
    <property type="evidence" value="ECO:0007669"/>
    <property type="project" value="InterPro"/>
</dbReference>
<evidence type="ECO:0000256" key="10">
    <source>
        <dbReference type="ARBA" id="ARBA00023077"/>
    </source>
</evidence>
<dbReference type="FunFam" id="2.170.130.10:FF:000010">
    <property type="entry name" value="Ferripyoverdine receptor"/>
    <property type="match status" value="1"/>
</dbReference>
<dbReference type="Pfam" id="PF07660">
    <property type="entry name" value="STN"/>
    <property type="match status" value="1"/>
</dbReference>
<reference evidence="18 19" key="1">
    <citation type="journal article" date="2003" name="J. Bacteriol.">
        <title>Complete genome sequence of the ammonia-oxidizing bacterium and obligate chemolithoautotroph Nitrosomonas europaea.</title>
        <authorList>
            <person name="Chain P."/>
            <person name="Lamerdin J."/>
            <person name="Larimer F."/>
            <person name="Regala W."/>
            <person name="Land M."/>
            <person name="Hauser L."/>
            <person name="Hooper A."/>
            <person name="Klotz M."/>
            <person name="Norton J."/>
            <person name="Sayavedra-Soto L."/>
            <person name="Arciero D."/>
            <person name="Hommes N."/>
            <person name="Whittaker M."/>
            <person name="Arp D."/>
        </authorList>
    </citation>
    <scope>NUCLEOTIDE SEQUENCE [LARGE SCALE GENOMIC DNA]</scope>
    <source>
        <strain evidence="19">ATCC 19718 / CIP 103999 / KCTC 2705 / NBRC 14298</strain>
    </source>
</reference>
<dbReference type="HOGENOM" id="CLU_008287_9_3_4"/>
<keyword evidence="6 14" id="KW-0812">Transmembrane</keyword>
<sequence length="833" mass="92108">MIIIKHYFLLPSFQRLWNGRAIARLFLIVMLAVSYLTMISPVSAQQSGVVRHYHIPAGSLTTVLNDFGREAGILLSFSTELTNSLQSAGLNGNYTAHDGLSALLAGSGLEAVRTADGSYTLRGSSATVSQPSEGALTLPAMTVMTSGIVDPTTEDTGSYTTGSTNTSTRLPLTLRETPQSVSVMTRQRMEDQGLTQLSDVVNQTTGMVFQSGGSSQSDSATFYARGFAVDNYQIDGVPQIYNNYNRIFQTNDMAIFDRVEIVRGANGLMNSVGTPGASINLIRKRPTDTFRAATRFEGGNWGYRRAEGDISMPLIPSGKVRGRLVGVLNTSDSYIDREEQKRSLLYGIVEADLTPSTLATAGFMFQEQDQTANARGALPAFYSDGTRTTWGRSDTAAANWAYSKRNGEMVFVTLDHRFNEDWLARISWNRTVTKYDEVLGYALGGYPDKATGAGVNLWAGRWKGAPTQNTLDVYTMGSFSLFGRKHDLIAGTLFSFTKDHTPTYRLWFFDNWSNSIGNIFTWDGNTPTMPPTNDTPIGEWGQDEQVISGYATGRFRLLDSLSLIGGARVTHWKFKRFSENYQTGNITRINSNQDPEIIPFAGITYDFLDNWTVYASYTSIFKPQTVRSENGAFIDPLLGNSYEAGIKAAFFDNRLNLHGAVYRIQQDNLAVALPNNVLAPDGSTAYRSVSGARTDGFEMELAGMLTRNWQASVGFAHNVTEDRDKVKLNTQVPRNTFKLFSTYRFPTVAEGLTIGGGVRWQNRIYRNDQGPARVEISQGGYAVVDLMARLEITKMVALSANLYNLFDEKYYQTVPASYYGAPRNVRVALNIRF</sequence>
<keyword evidence="5" id="KW-0410">Iron transport</keyword>
<name>Q82VJ5_NITEU</name>
<evidence type="ECO:0000259" key="17">
    <source>
        <dbReference type="SMART" id="SM00965"/>
    </source>
</evidence>
<protein>
    <submittedName>
        <fullName evidence="18">TonB-dependent receptor protein</fullName>
    </submittedName>
</protein>
<dbReference type="InterPro" id="IPR039426">
    <property type="entry name" value="TonB-dep_rcpt-like"/>
</dbReference>
<keyword evidence="12 18" id="KW-0675">Receptor</keyword>
<dbReference type="CDD" id="cd01347">
    <property type="entry name" value="ligand_gated_channel"/>
    <property type="match status" value="1"/>
</dbReference>
<evidence type="ECO:0000256" key="12">
    <source>
        <dbReference type="ARBA" id="ARBA00023170"/>
    </source>
</evidence>
<evidence type="ECO:0000256" key="9">
    <source>
        <dbReference type="ARBA" id="ARBA00023065"/>
    </source>
</evidence>
<proteinExistence type="inferred from homology"/>
<evidence type="ECO:0000313" key="18">
    <source>
        <dbReference type="EMBL" id="CAD84998.1"/>
    </source>
</evidence>
<dbReference type="InterPro" id="IPR010105">
    <property type="entry name" value="TonB_sidphr_rcpt"/>
</dbReference>
<dbReference type="GeneID" id="87104272"/>
<evidence type="ECO:0000256" key="14">
    <source>
        <dbReference type="PROSITE-ProRule" id="PRU01360"/>
    </source>
</evidence>
<keyword evidence="13 14" id="KW-0998">Cell outer membrane</keyword>
<evidence type="ECO:0000256" key="8">
    <source>
        <dbReference type="ARBA" id="ARBA00023004"/>
    </source>
</evidence>
<organism evidence="18 19">
    <name type="scientific">Nitrosomonas europaea (strain ATCC 19718 / CIP 103999 / KCTC 2705 / NBRC 14298)</name>
    <dbReference type="NCBI Taxonomy" id="228410"/>
    <lineage>
        <taxon>Bacteria</taxon>
        <taxon>Pseudomonadati</taxon>
        <taxon>Pseudomonadota</taxon>
        <taxon>Betaproteobacteria</taxon>
        <taxon>Nitrosomonadales</taxon>
        <taxon>Nitrosomonadaceae</taxon>
        <taxon>Nitrosomonas</taxon>
    </lineage>
</organism>
<dbReference type="InterPro" id="IPR036942">
    <property type="entry name" value="Beta-barrel_TonB_sf"/>
</dbReference>